<dbReference type="EMBL" id="CACRYJ010000017">
    <property type="protein sequence ID" value="VZO36015.1"/>
    <property type="molecule type" value="Genomic_DNA"/>
</dbReference>
<gene>
    <name evidence="3" type="ORF">HALOF300_01219</name>
</gene>
<name>A0A7M4DGH2_9MICO</name>
<keyword evidence="4" id="KW-1185">Reference proteome</keyword>
<dbReference type="Gene3D" id="2.60.40.1240">
    <property type="match status" value="1"/>
</dbReference>
<protein>
    <submittedName>
        <fullName evidence="3">Telomeric repeat-binding factor 2</fullName>
    </submittedName>
</protein>
<comment type="caution">
    <text evidence="3">The sequence shown here is derived from an EMBL/GenBank/DDBJ whole genome shotgun (WGS) entry which is preliminary data.</text>
</comment>
<evidence type="ECO:0000256" key="1">
    <source>
        <dbReference type="ARBA" id="ARBA00022729"/>
    </source>
</evidence>
<dbReference type="Proteomes" id="UP000419743">
    <property type="component" value="Unassembled WGS sequence"/>
</dbReference>
<evidence type="ECO:0000313" key="4">
    <source>
        <dbReference type="Proteomes" id="UP000419743"/>
    </source>
</evidence>
<reference evidence="3 4" key="1">
    <citation type="submission" date="2019-11" db="EMBL/GenBank/DDBJ databases">
        <authorList>
            <person name="Criscuolo A."/>
        </authorList>
    </citation>
    <scope>NUCLEOTIDE SEQUENCE [LARGE SCALE GENOMIC DNA]</scope>
    <source>
        <strain evidence="3">CIP111667</strain>
    </source>
</reference>
<organism evidence="3 4">
    <name type="scientific">Occultella aeris</name>
    <dbReference type="NCBI Taxonomy" id="2761496"/>
    <lineage>
        <taxon>Bacteria</taxon>
        <taxon>Bacillati</taxon>
        <taxon>Actinomycetota</taxon>
        <taxon>Actinomycetes</taxon>
        <taxon>Micrococcales</taxon>
        <taxon>Ruaniaceae</taxon>
        <taxon>Occultella</taxon>
    </lineage>
</organism>
<evidence type="ECO:0000313" key="3">
    <source>
        <dbReference type="EMBL" id="VZO36015.1"/>
    </source>
</evidence>
<sequence length="135" mass="14235">MPCRPRPGVGAAVRDRKFEFVVTSIETSVDTVGSEYFNGQAPGQFVLVHLTVTNIGEAPQYFSDSDQQLDAAGREFAANSAAGIWIEGNDTFVTEINPGNTVAGTIVFDIPADAVPSTLELHDSFLSGAVEGALS</sequence>
<dbReference type="AlphaFoldDB" id="A0A7M4DGH2"/>
<keyword evidence="1" id="KW-0732">Signal</keyword>
<dbReference type="Pfam" id="PF11611">
    <property type="entry name" value="DUF4352"/>
    <property type="match status" value="1"/>
</dbReference>
<evidence type="ECO:0000259" key="2">
    <source>
        <dbReference type="Pfam" id="PF11611"/>
    </source>
</evidence>
<proteinExistence type="predicted"/>
<dbReference type="InterPro" id="IPR029051">
    <property type="entry name" value="DUF4352"/>
</dbReference>
<dbReference type="InterPro" id="IPR029050">
    <property type="entry name" value="Immunoprotect_excell_Ig-like"/>
</dbReference>
<feature type="domain" description="DUF4352" evidence="2">
    <location>
        <begin position="8"/>
        <end position="128"/>
    </location>
</feature>
<accession>A0A7M4DGH2</accession>